<dbReference type="InterPro" id="IPR039426">
    <property type="entry name" value="TonB-dep_rcpt-like"/>
</dbReference>
<dbReference type="InterPro" id="IPR008969">
    <property type="entry name" value="CarboxyPept-like_regulatory"/>
</dbReference>
<evidence type="ECO:0000256" key="5">
    <source>
        <dbReference type="ARBA" id="ARBA00023077"/>
    </source>
</evidence>
<dbReference type="Pfam" id="PF07715">
    <property type="entry name" value="Plug"/>
    <property type="match status" value="1"/>
</dbReference>
<dbReference type="Pfam" id="PF00593">
    <property type="entry name" value="TonB_dep_Rec_b-barrel"/>
    <property type="match status" value="1"/>
</dbReference>
<accession>A0A1M6BJ39</accession>
<comment type="similarity">
    <text evidence="8 9">Belongs to the TonB-dependent receptor family.</text>
</comment>
<feature type="signal peptide" evidence="10">
    <location>
        <begin position="1"/>
        <end position="21"/>
    </location>
</feature>
<keyword evidence="14" id="KW-1185">Reference proteome</keyword>
<dbReference type="EMBL" id="FQZI01000001">
    <property type="protein sequence ID" value="SHI48725.1"/>
    <property type="molecule type" value="Genomic_DNA"/>
</dbReference>
<evidence type="ECO:0000259" key="12">
    <source>
        <dbReference type="Pfam" id="PF07715"/>
    </source>
</evidence>
<dbReference type="InterPro" id="IPR023997">
    <property type="entry name" value="TonB-dep_OMP_SusC/RagA_CS"/>
</dbReference>
<dbReference type="PROSITE" id="PS52016">
    <property type="entry name" value="TONB_DEPENDENT_REC_3"/>
    <property type="match status" value="1"/>
</dbReference>
<dbReference type="InterPro" id="IPR037066">
    <property type="entry name" value="Plug_dom_sf"/>
</dbReference>
<name>A0A1M6BJ39_9FLAO</name>
<feature type="domain" description="TonB-dependent receptor plug" evidence="12">
    <location>
        <begin position="114"/>
        <end position="230"/>
    </location>
</feature>
<evidence type="ECO:0000256" key="6">
    <source>
        <dbReference type="ARBA" id="ARBA00023136"/>
    </source>
</evidence>
<dbReference type="Pfam" id="PF13715">
    <property type="entry name" value="CarbopepD_reg_2"/>
    <property type="match status" value="1"/>
</dbReference>
<dbReference type="InterPro" id="IPR023996">
    <property type="entry name" value="TonB-dep_OMP_SusC/RagA"/>
</dbReference>
<dbReference type="InterPro" id="IPR000531">
    <property type="entry name" value="Beta-barrel_TonB"/>
</dbReference>
<keyword evidence="2 8" id="KW-0813">Transport</keyword>
<dbReference type="NCBIfam" id="TIGR04056">
    <property type="entry name" value="OMP_RagA_SusC"/>
    <property type="match status" value="1"/>
</dbReference>
<evidence type="ECO:0000256" key="2">
    <source>
        <dbReference type="ARBA" id="ARBA00022448"/>
    </source>
</evidence>
<dbReference type="Proteomes" id="UP000184488">
    <property type="component" value="Unassembled WGS sequence"/>
</dbReference>
<evidence type="ECO:0000259" key="11">
    <source>
        <dbReference type="Pfam" id="PF00593"/>
    </source>
</evidence>
<feature type="domain" description="TonB-dependent receptor-like beta-barrel" evidence="11">
    <location>
        <begin position="418"/>
        <end position="981"/>
    </location>
</feature>
<evidence type="ECO:0000256" key="9">
    <source>
        <dbReference type="RuleBase" id="RU003357"/>
    </source>
</evidence>
<evidence type="ECO:0000256" key="7">
    <source>
        <dbReference type="ARBA" id="ARBA00023237"/>
    </source>
</evidence>
<dbReference type="RefSeq" id="WP_073308770.1">
    <property type="nucleotide sequence ID" value="NZ_FQZI01000001.1"/>
</dbReference>
<keyword evidence="4 8" id="KW-0812">Transmembrane</keyword>
<feature type="chain" id="PRO_5009916071" evidence="10">
    <location>
        <begin position="22"/>
        <end position="1017"/>
    </location>
</feature>
<evidence type="ECO:0000256" key="1">
    <source>
        <dbReference type="ARBA" id="ARBA00004571"/>
    </source>
</evidence>
<evidence type="ECO:0000313" key="14">
    <source>
        <dbReference type="Proteomes" id="UP000184488"/>
    </source>
</evidence>
<evidence type="ECO:0000256" key="10">
    <source>
        <dbReference type="SAM" id="SignalP"/>
    </source>
</evidence>
<dbReference type="SUPFAM" id="SSF56935">
    <property type="entry name" value="Porins"/>
    <property type="match status" value="1"/>
</dbReference>
<dbReference type="NCBIfam" id="TIGR04057">
    <property type="entry name" value="SusC_RagA_signa"/>
    <property type="match status" value="1"/>
</dbReference>
<keyword evidence="5 9" id="KW-0798">TonB box</keyword>
<comment type="subcellular location">
    <subcellularLocation>
        <location evidence="1 8">Cell outer membrane</location>
        <topology evidence="1 8">Multi-pass membrane protein</topology>
    </subcellularLocation>
</comment>
<dbReference type="STRING" id="415425.SAMN05444363_0794"/>
<organism evidence="13 14">
    <name type="scientific">Flavobacterium terrae</name>
    <dbReference type="NCBI Taxonomy" id="415425"/>
    <lineage>
        <taxon>Bacteria</taxon>
        <taxon>Pseudomonadati</taxon>
        <taxon>Bacteroidota</taxon>
        <taxon>Flavobacteriia</taxon>
        <taxon>Flavobacteriales</taxon>
        <taxon>Flavobacteriaceae</taxon>
        <taxon>Flavobacterium</taxon>
    </lineage>
</organism>
<dbReference type="Gene3D" id="2.60.40.1120">
    <property type="entry name" value="Carboxypeptidase-like, regulatory domain"/>
    <property type="match status" value="1"/>
</dbReference>
<keyword evidence="7 8" id="KW-0998">Cell outer membrane</keyword>
<dbReference type="GO" id="GO:0009279">
    <property type="term" value="C:cell outer membrane"/>
    <property type="evidence" value="ECO:0007669"/>
    <property type="project" value="UniProtKB-SubCell"/>
</dbReference>
<keyword evidence="6 8" id="KW-0472">Membrane</keyword>
<dbReference type="OrthoDB" id="9768177at2"/>
<evidence type="ECO:0000256" key="8">
    <source>
        <dbReference type="PROSITE-ProRule" id="PRU01360"/>
    </source>
</evidence>
<reference evidence="14" key="1">
    <citation type="submission" date="2016-11" db="EMBL/GenBank/DDBJ databases">
        <authorList>
            <person name="Varghese N."/>
            <person name="Submissions S."/>
        </authorList>
    </citation>
    <scope>NUCLEOTIDE SEQUENCE [LARGE SCALE GENOMIC DNA]</scope>
    <source>
        <strain evidence="14">DSM 18829</strain>
    </source>
</reference>
<dbReference type="AlphaFoldDB" id="A0A1M6BJ39"/>
<evidence type="ECO:0000256" key="4">
    <source>
        <dbReference type="ARBA" id="ARBA00022692"/>
    </source>
</evidence>
<gene>
    <name evidence="13" type="ORF">SAMN05444363_0794</name>
</gene>
<evidence type="ECO:0000256" key="3">
    <source>
        <dbReference type="ARBA" id="ARBA00022452"/>
    </source>
</evidence>
<dbReference type="Gene3D" id="2.40.170.20">
    <property type="entry name" value="TonB-dependent receptor, beta-barrel domain"/>
    <property type="match status" value="1"/>
</dbReference>
<dbReference type="SUPFAM" id="SSF49464">
    <property type="entry name" value="Carboxypeptidase regulatory domain-like"/>
    <property type="match status" value="1"/>
</dbReference>
<dbReference type="InterPro" id="IPR036942">
    <property type="entry name" value="Beta-barrel_TonB_sf"/>
</dbReference>
<sequence>MKTLYNKFLLLLLMLPATLLAQSKLSGIVTDKKLGEPLPGVNVLVKGTTNGVSTGFDGSFTLTNLKQGDIITFSYLGFTEEAITFTGQNNITVGLQESSSKLDEVVVIGYGSVKKKDATGSVDLITSKDFNKGPVVSVDQLLTGKAPGVRITTAGGAPDSAPNIRIRGGSSLSAQNNPLIVIDGVPIDLVNAAGNGNPLSLVNPNDIETFSILKDASATAIYGSRASNGIIIITTKKGTSGKPEFNFSSSVAIGNARDRVKMMGGPEFAEFVRNNFPTLTNNLGIDDPSNTLTDDPSTPQIEGRILYDTNWQDAIYQNSVTSDNHFSARANLFKKIPFRASVGYTNAEGLVRTNEFERVTTSLKMNPTLLDNHLKIDFNAKGQWSEKNTIDEGGIFGGAINMDPTKPVYASSPNNIFGGYYQGYRFDTGLNAYTLDGPTNPLAIIEQRKRPEEIKKVLGNVEFDYKLHFFPDLRAVLNLGIEASRSNIKEEYFGNAIQTYRPQSGGIFNPGVNYSERQHITNKTMDGYLVYTKELNGFLKKFDIQGGYSYQNFKNDGNQTRYQYNATTGLREVVINAQNPTNRYYNVLNLQSFFGRANIDLANKYLFTFSYRADGSSLFRENKRWGYFPSAAFAWKINDESFLKENKIVDNLKLRFGWGKTGQQDITGAVGYYPSVPLFSAAGSSSQYLPGFNSYSALPFDPNLTWEKTTTYNVGLDFGLFKDIISGSVDLYKRKTDDLLARVQASPGQSLTNEFVSNVGSTEGEGAEASLSIKPISNDNFTWELNGNLAFNHSEVTDLKGRSSVSADESGLPIGTGVRLARHAVGFQPYSAWVFEQIYDSNGKPIEGAFVDRNNDNVINDEDRVYRAMRPNWTFGFGTTVTYKNIDLTASFRGQVGGLTYNARAMQSGNANQVVPVNSNALTNILSGETLFQDNNDPRYFSDYFLEDASFLRCENITLGYKVNNAIKNGSLRLYVAANNLFLVTKYSGQDPENFNAIDNNFYPRPQVYSFGVNVNF</sequence>
<keyword evidence="3 8" id="KW-1134">Transmembrane beta strand</keyword>
<proteinExistence type="inferred from homology"/>
<dbReference type="Gene3D" id="2.170.130.10">
    <property type="entry name" value="TonB-dependent receptor, plug domain"/>
    <property type="match status" value="1"/>
</dbReference>
<dbReference type="InterPro" id="IPR012910">
    <property type="entry name" value="Plug_dom"/>
</dbReference>
<evidence type="ECO:0000313" key="13">
    <source>
        <dbReference type="EMBL" id="SHI48725.1"/>
    </source>
</evidence>
<keyword evidence="10" id="KW-0732">Signal</keyword>
<protein>
    <submittedName>
        <fullName evidence="13">Iron complex outermembrane recepter protein</fullName>
    </submittedName>
</protein>